<feature type="transmembrane region" description="Helical" evidence="1">
    <location>
        <begin position="43"/>
        <end position="63"/>
    </location>
</feature>
<evidence type="ECO:0000259" key="2">
    <source>
        <dbReference type="Pfam" id="PF13568"/>
    </source>
</evidence>
<accession>A0ABX0U6G5</accession>
<reference evidence="3 4" key="1">
    <citation type="submission" date="2020-03" db="EMBL/GenBank/DDBJ databases">
        <title>Genomic Encyclopedia of Type Strains, Phase IV (KMG-IV): sequencing the most valuable type-strain genomes for metagenomic binning, comparative biology and taxonomic classification.</title>
        <authorList>
            <person name="Goeker M."/>
        </authorList>
    </citation>
    <scope>NUCLEOTIDE SEQUENCE [LARGE SCALE GENOMIC DNA]</scope>
    <source>
        <strain evidence="3 4">DSM 101599</strain>
    </source>
</reference>
<comment type="caution">
    <text evidence="3">The sequence shown here is derived from an EMBL/GenBank/DDBJ whole genome shotgun (WGS) entry which is preliminary data.</text>
</comment>
<feature type="domain" description="Outer membrane protein beta-barrel" evidence="2">
    <location>
        <begin position="295"/>
        <end position="387"/>
    </location>
</feature>
<dbReference type="EMBL" id="JAASQL010000001">
    <property type="protein sequence ID" value="NIJ43944.1"/>
    <property type="molecule type" value="Genomic_DNA"/>
</dbReference>
<gene>
    <name evidence="3" type="ORF">FHR24_000383</name>
</gene>
<keyword evidence="1" id="KW-0472">Membrane</keyword>
<proteinExistence type="predicted"/>
<name>A0ABX0U6G5_9FLAO</name>
<dbReference type="InterPro" id="IPR011250">
    <property type="entry name" value="OMP/PagP_B-barrel"/>
</dbReference>
<keyword evidence="1" id="KW-1133">Transmembrane helix</keyword>
<evidence type="ECO:0000256" key="1">
    <source>
        <dbReference type="SAM" id="Phobius"/>
    </source>
</evidence>
<evidence type="ECO:0000313" key="3">
    <source>
        <dbReference type="EMBL" id="NIJ43944.1"/>
    </source>
</evidence>
<protein>
    <recommendedName>
        <fullName evidence="2">Outer membrane protein beta-barrel domain-containing protein</fullName>
    </recommendedName>
</protein>
<evidence type="ECO:0000313" key="4">
    <source>
        <dbReference type="Proteomes" id="UP000745859"/>
    </source>
</evidence>
<keyword evidence="1" id="KW-0812">Transmembrane</keyword>
<dbReference type="Proteomes" id="UP000745859">
    <property type="component" value="Unassembled WGS sequence"/>
</dbReference>
<sequence length="418" mass="46851">MEPKNIERLYQEKLRDLEINPSAAVWSKIEGSLVAQQNATKGFVWYWTSGAIAALLLLGFFIIKQNATQPIYNHAYLKQASTPLSTKKDSLLNTNTLAFLQKTKKKVKHQSFKKKTVTSSKNAKLQKLDNTIAFNQKTETNPHSKNSKPKKVLTTNLQNKTILVPKKKLEEKTIKSIKKQKSTKKGWSIAPVISQYYYGAFSNDSPVDSRLDNAEKTGEMSTAFGLNIAYNASDKLRIKTGIHRINLLQTTSGNLVSGIQANSSFANSTQQISRDGTPLLEESRSSDSENLSALSFVNNPNSELKQTIGYIEIPVEIDFKLIEARKFTIYAVGGLSTLFLTENKVEVQQDQFILSEGEANNLNSLNFSFNIGTDFEYHFSKKWFLNLAPSLKIQTQTFNSSNNNPYLLGVSSGINYKF</sequence>
<dbReference type="InterPro" id="IPR025665">
    <property type="entry name" value="Beta-barrel_OMP_2"/>
</dbReference>
<dbReference type="SUPFAM" id="SSF56925">
    <property type="entry name" value="OMPA-like"/>
    <property type="match status" value="1"/>
</dbReference>
<dbReference type="RefSeq" id="WP_167183075.1">
    <property type="nucleotide sequence ID" value="NZ_JAASQL010000001.1"/>
</dbReference>
<organism evidence="3 4">
    <name type="scientific">Wenyingzhuangia heitensis</name>
    <dbReference type="NCBI Taxonomy" id="1487859"/>
    <lineage>
        <taxon>Bacteria</taxon>
        <taxon>Pseudomonadati</taxon>
        <taxon>Bacteroidota</taxon>
        <taxon>Flavobacteriia</taxon>
        <taxon>Flavobacteriales</taxon>
        <taxon>Flavobacteriaceae</taxon>
        <taxon>Wenyingzhuangia</taxon>
    </lineage>
</organism>
<keyword evidence="4" id="KW-1185">Reference proteome</keyword>
<dbReference type="Pfam" id="PF13568">
    <property type="entry name" value="OMP_b-brl_2"/>
    <property type="match status" value="1"/>
</dbReference>